<protein>
    <submittedName>
        <fullName evidence="2">Uncharacterized protein LOC108627654</fullName>
    </submittedName>
</protein>
<sequence>MAINVRRLCRLNLNLSNNILSKSNFINVGVRSLYSEQDLGVPLYENARYIFRNQFMTIEDTFRSKMKEICEKEDGVIYTEDLKAMLHLVHENDEDMKLLSKMLEKYVRTKEERKITVYAFGPVVMRMFYYLDQPQRALAMFENNELSEHFDYRTSFRILMCLLYKHNMFKEMRDVYDKILLNKGMDFIGNNSVLMYAGCVKENTPEALDYALKQWKDQYDTVKPSLRSSSLVALLALKNNASEVAAEILSVTDRETAISIRCLKMLTYMSLQKYVQIIPLLKCAVESDTSVRQQKFFADVIYELEEKLKSETVPEREEILHLIDDLKKGDLLEMHCTLEEFLLRPMSIPKQTLGRNRMKFASSNNQPKQAAAGLKNYF</sequence>
<organism evidence="1 2">
    <name type="scientific">Ceratina calcarata</name>
    <dbReference type="NCBI Taxonomy" id="156304"/>
    <lineage>
        <taxon>Eukaryota</taxon>
        <taxon>Metazoa</taxon>
        <taxon>Ecdysozoa</taxon>
        <taxon>Arthropoda</taxon>
        <taxon>Hexapoda</taxon>
        <taxon>Insecta</taxon>
        <taxon>Pterygota</taxon>
        <taxon>Neoptera</taxon>
        <taxon>Endopterygota</taxon>
        <taxon>Hymenoptera</taxon>
        <taxon>Apocrita</taxon>
        <taxon>Aculeata</taxon>
        <taxon>Apoidea</taxon>
        <taxon>Anthophila</taxon>
        <taxon>Apidae</taxon>
        <taxon>Ceratina</taxon>
        <taxon>Zadontomerus</taxon>
    </lineage>
</organism>
<evidence type="ECO:0000313" key="2">
    <source>
        <dbReference type="RefSeq" id="XP_017884479.1"/>
    </source>
</evidence>
<dbReference type="RefSeq" id="XP_017884479.1">
    <property type="nucleotide sequence ID" value="XM_018028990.2"/>
</dbReference>
<dbReference type="GeneID" id="108627654"/>
<dbReference type="Proteomes" id="UP000694925">
    <property type="component" value="Unplaced"/>
</dbReference>
<dbReference type="AlphaFoldDB" id="A0AAJ7N9J9"/>
<accession>A0AAJ7N9J9</accession>
<dbReference type="PANTHER" id="PTHR14700:SF0">
    <property type="entry name" value="PENTATRICOPEPTIDE REPEAT-CONTAINING PROTEIN 2, MITOCHONDRIAL"/>
    <property type="match status" value="1"/>
</dbReference>
<dbReference type="InterPro" id="IPR034629">
    <property type="entry name" value="PTCD2"/>
</dbReference>
<dbReference type="GO" id="GO:0007005">
    <property type="term" value="P:mitochondrion organization"/>
    <property type="evidence" value="ECO:0007669"/>
    <property type="project" value="TreeGrafter"/>
</dbReference>
<dbReference type="KEGG" id="ccal:108627654"/>
<dbReference type="GO" id="GO:0005739">
    <property type="term" value="C:mitochondrion"/>
    <property type="evidence" value="ECO:0007669"/>
    <property type="project" value="InterPro"/>
</dbReference>
<evidence type="ECO:0000313" key="1">
    <source>
        <dbReference type="Proteomes" id="UP000694925"/>
    </source>
</evidence>
<gene>
    <name evidence="2" type="primary">LOC108627654</name>
</gene>
<dbReference type="PANTHER" id="PTHR14700">
    <property type="entry name" value="PENTATRICOPEPTIDE REPEAT-CONTAINING PROTEIN 2, MITOCHONDRIAL"/>
    <property type="match status" value="1"/>
</dbReference>
<keyword evidence="1" id="KW-1185">Reference proteome</keyword>
<reference evidence="2" key="1">
    <citation type="submission" date="2025-08" db="UniProtKB">
        <authorList>
            <consortium name="RefSeq"/>
        </authorList>
    </citation>
    <scope>IDENTIFICATION</scope>
    <source>
        <tissue evidence="2">Whole body</tissue>
    </source>
</reference>
<dbReference type="GO" id="GO:0050684">
    <property type="term" value="P:regulation of mRNA processing"/>
    <property type="evidence" value="ECO:0007669"/>
    <property type="project" value="InterPro"/>
</dbReference>
<proteinExistence type="predicted"/>
<name>A0AAJ7N9J9_9HYME</name>
<dbReference type="GO" id="GO:0003723">
    <property type="term" value="F:RNA binding"/>
    <property type="evidence" value="ECO:0007669"/>
    <property type="project" value="TreeGrafter"/>
</dbReference>